<sequence length="306" mass="35640">MSIDIKLIKNQQPEKILQIISNVLLINTQWNNKIGLTKGKMGVAIFFYLYSRYSANLFYKRFADSIIDSIIDSINEKTNPNSMNGLPGIGWGINYLIKQKYLEKNSIEILTDIDDIIFSEKQELLNMSDEFFAKGLYITTRINSGCIKTKFDSYIKEVITELYDDNYLIYNNIHNLSNVNSLLYFLCEISKINIVEVKSYVAHIYDNILCLFFKHQFKYDIVDVTLFCDILSKHFNSKELQPIRDLIYSERDILSPEELCKHTWNRILYPQTHSSAQIDYLSMLPYKHGGLIISDLHSFGLALLME</sequence>
<evidence type="ECO:0008006" key="3">
    <source>
        <dbReference type="Google" id="ProtNLM"/>
    </source>
</evidence>
<gene>
    <name evidence="1" type="ORF">E2605_04320</name>
</gene>
<proteinExistence type="predicted"/>
<organism evidence="1 2">
    <name type="scientific">Dysgonomonas capnocytophagoides</name>
    <dbReference type="NCBI Taxonomy" id="45254"/>
    <lineage>
        <taxon>Bacteria</taxon>
        <taxon>Pseudomonadati</taxon>
        <taxon>Bacteroidota</taxon>
        <taxon>Bacteroidia</taxon>
        <taxon>Bacteroidales</taxon>
        <taxon>Dysgonomonadaceae</taxon>
        <taxon>Dysgonomonas</taxon>
    </lineage>
</organism>
<reference evidence="1 2" key="1">
    <citation type="submission" date="2019-03" db="EMBL/GenBank/DDBJ databases">
        <title>San Antonio Military Medical Center submission to MRSN (WRAIR), pending publication.</title>
        <authorList>
            <person name="Blyth D.M."/>
            <person name="Mccarthy S.L."/>
            <person name="Schall S.E."/>
            <person name="Stam J.A."/>
            <person name="Ong A.C."/>
            <person name="Mcgann P.T."/>
        </authorList>
    </citation>
    <scope>NUCLEOTIDE SEQUENCE [LARGE SCALE GENOMIC DNA]</scope>
    <source>
        <strain evidence="1 2">MRSN571793</strain>
    </source>
</reference>
<comment type="caution">
    <text evidence="1">The sequence shown here is derived from an EMBL/GenBank/DDBJ whole genome shotgun (WGS) entry which is preliminary data.</text>
</comment>
<dbReference type="EMBL" id="SOML01000002">
    <property type="protein sequence ID" value="TFD97848.1"/>
    <property type="molecule type" value="Genomic_DNA"/>
</dbReference>
<dbReference type="SUPFAM" id="SSF158745">
    <property type="entry name" value="LanC-like"/>
    <property type="match status" value="1"/>
</dbReference>
<evidence type="ECO:0000313" key="1">
    <source>
        <dbReference type="EMBL" id="TFD97848.1"/>
    </source>
</evidence>
<dbReference type="AlphaFoldDB" id="A0A4Y8L717"/>
<protein>
    <recommendedName>
        <fullName evidence="3">Lanthionine synthetase</fullName>
    </recommendedName>
</protein>
<accession>A0A4Y8L717</accession>
<dbReference type="OrthoDB" id="1092992at2"/>
<dbReference type="Proteomes" id="UP000297861">
    <property type="component" value="Unassembled WGS sequence"/>
</dbReference>
<dbReference type="Gene3D" id="1.50.10.20">
    <property type="match status" value="1"/>
</dbReference>
<dbReference type="RefSeq" id="WP_134435621.1">
    <property type="nucleotide sequence ID" value="NZ_SOML01000002.1"/>
</dbReference>
<keyword evidence="2" id="KW-1185">Reference proteome</keyword>
<name>A0A4Y8L717_9BACT</name>
<evidence type="ECO:0000313" key="2">
    <source>
        <dbReference type="Proteomes" id="UP000297861"/>
    </source>
</evidence>